<gene>
    <name evidence="2" type="ORF">MM415B04822_0010</name>
</gene>
<name>A0A6M3LGE5_9ZZZZ</name>
<dbReference type="AlphaFoldDB" id="A0A6M3LGE5"/>
<proteinExistence type="predicted"/>
<evidence type="ECO:0000313" key="2">
    <source>
        <dbReference type="EMBL" id="QJA92201.1"/>
    </source>
</evidence>
<feature type="compositionally biased region" description="Basic and acidic residues" evidence="1">
    <location>
        <begin position="83"/>
        <end position="99"/>
    </location>
</feature>
<protein>
    <submittedName>
        <fullName evidence="2">Uncharacterized protein</fullName>
    </submittedName>
</protein>
<feature type="region of interest" description="Disordered" evidence="1">
    <location>
        <begin position="83"/>
        <end position="105"/>
    </location>
</feature>
<sequence length="105" mass="12186">MNSILNEPQSDAFEDKFFEELRPFLDEEMKFPTFPKGMYPRYFGIYADAIKHCVGIAHAYCGGECGDEPYDYGMQLVNEYLTQHHEHQQHNRVTEKGGEDEMSAL</sequence>
<accession>A0A6M3LGE5</accession>
<reference evidence="2" key="1">
    <citation type="submission" date="2020-03" db="EMBL/GenBank/DDBJ databases">
        <title>The deep terrestrial virosphere.</title>
        <authorList>
            <person name="Holmfeldt K."/>
            <person name="Nilsson E."/>
            <person name="Simone D."/>
            <person name="Lopez-Fernandez M."/>
            <person name="Wu X."/>
            <person name="de Brujin I."/>
            <person name="Lundin D."/>
            <person name="Andersson A."/>
            <person name="Bertilsson S."/>
            <person name="Dopson M."/>
        </authorList>
    </citation>
    <scope>NUCLEOTIDE SEQUENCE</scope>
    <source>
        <strain evidence="2">MM415B04822</strain>
    </source>
</reference>
<organism evidence="2">
    <name type="scientific">viral metagenome</name>
    <dbReference type="NCBI Taxonomy" id="1070528"/>
    <lineage>
        <taxon>unclassified sequences</taxon>
        <taxon>metagenomes</taxon>
        <taxon>organismal metagenomes</taxon>
    </lineage>
</organism>
<evidence type="ECO:0000256" key="1">
    <source>
        <dbReference type="SAM" id="MobiDB-lite"/>
    </source>
</evidence>
<dbReference type="EMBL" id="MT143046">
    <property type="protein sequence ID" value="QJA92201.1"/>
    <property type="molecule type" value="Genomic_DNA"/>
</dbReference>